<sequence>MKVEIEYVEEEMKRKLKKNALVGNSKEEISLLDIKNYEELRFINDLDELGDTSYENDEQALCKHQLANVEVQMPTRFEDVNFIPLVLQEILNLRPSIWKFQAQTTGPPRRHSVTPERSVNRAYVIHYRQPAHRRNRLPLI</sequence>
<gene>
    <name evidence="1" type="ORF">H5410_008821</name>
</gene>
<dbReference type="AlphaFoldDB" id="A0A9J6AGX4"/>
<accession>A0A9J6AGX4</accession>
<name>A0A9J6AGX4_SOLCO</name>
<evidence type="ECO:0000313" key="2">
    <source>
        <dbReference type="Proteomes" id="UP000824120"/>
    </source>
</evidence>
<organism evidence="1 2">
    <name type="scientific">Solanum commersonii</name>
    <name type="common">Commerson's wild potato</name>
    <name type="synonym">Commerson's nightshade</name>
    <dbReference type="NCBI Taxonomy" id="4109"/>
    <lineage>
        <taxon>Eukaryota</taxon>
        <taxon>Viridiplantae</taxon>
        <taxon>Streptophyta</taxon>
        <taxon>Embryophyta</taxon>
        <taxon>Tracheophyta</taxon>
        <taxon>Spermatophyta</taxon>
        <taxon>Magnoliopsida</taxon>
        <taxon>eudicotyledons</taxon>
        <taxon>Gunneridae</taxon>
        <taxon>Pentapetalae</taxon>
        <taxon>asterids</taxon>
        <taxon>lamiids</taxon>
        <taxon>Solanales</taxon>
        <taxon>Solanaceae</taxon>
        <taxon>Solanoideae</taxon>
        <taxon>Solaneae</taxon>
        <taxon>Solanum</taxon>
    </lineage>
</organism>
<comment type="caution">
    <text evidence="1">The sequence shown here is derived from an EMBL/GenBank/DDBJ whole genome shotgun (WGS) entry which is preliminary data.</text>
</comment>
<protein>
    <submittedName>
        <fullName evidence="1">Uncharacterized protein</fullName>
    </submittedName>
</protein>
<proteinExistence type="predicted"/>
<reference evidence="1 2" key="1">
    <citation type="submission" date="2020-09" db="EMBL/GenBank/DDBJ databases">
        <title>De no assembly of potato wild relative species, Solanum commersonii.</title>
        <authorList>
            <person name="Cho K."/>
        </authorList>
    </citation>
    <scope>NUCLEOTIDE SEQUENCE [LARGE SCALE GENOMIC DNA]</scope>
    <source>
        <strain evidence="1">LZ3.2</strain>
        <tissue evidence="1">Leaf</tissue>
    </source>
</reference>
<keyword evidence="2" id="KW-1185">Reference proteome</keyword>
<evidence type="ECO:0000313" key="1">
    <source>
        <dbReference type="EMBL" id="KAG5623603.1"/>
    </source>
</evidence>
<dbReference type="Proteomes" id="UP000824120">
    <property type="component" value="Chromosome 2"/>
</dbReference>
<dbReference type="EMBL" id="JACXVP010000002">
    <property type="protein sequence ID" value="KAG5623603.1"/>
    <property type="molecule type" value="Genomic_DNA"/>
</dbReference>